<reference evidence="1 2" key="1">
    <citation type="submission" date="2021-01" db="EMBL/GenBank/DDBJ databases">
        <title>Whole genome shotgun sequence of Actinoplanes palleronii NBRC 14916.</title>
        <authorList>
            <person name="Komaki H."/>
            <person name="Tamura T."/>
        </authorList>
    </citation>
    <scope>NUCLEOTIDE SEQUENCE [LARGE SCALE GENOMIC DNA]</scope>
    <source>
        <strain evidence="1 2">NBRC 14916</strain>
    </source>
</reference>
<dbReference type="Proteomes" id="UP000624709">
    <property type="component" value="Unassembled WGS sequence"/>
</dbReference>
<name>A0ABQ4B3Z8_9ACTN</name>
<comment type="caution">
    <text evidence="1">The sequence shown here is derived from an EMBL/GenBank/DDBJ whole genome shotgun (WGS) entry which is preliminary data.</text>
</comment>
<evidence type="ECO:0000313" key="1">
    <source>
        <dbReference type="EMBL" id="GIE65388.1"/>
    </source>
</evidence>
<evidence type="ECO:0000313" key="2">
    <source>
        <dbReference type="Proteomes" id="UP000624709"/>
    </source>
</evidence>
<protein>
    <recommendedName>
        <fullName evidence="3">DUF5678 domain-containing protein</fullName>
    </recommendedName>
</protein>
<gene>
    <name evidence="1" type="ORF">Apa02nite_014960</name>
</gene>
<accession>A0ABQ4B3Z8</accession>
<evidence type="ECO:0008006" key="3">
    <source>
        <dbReference type="Google" id="ProtNLM"/>
    </source>
</evidence>
<keyword evidence="2" id="KW-1185">Reference proteome</keyword>
<proteinExistence type="predicted"/>
<organism evidence="1 2">
    <name type="scientific">Actinoplanes palleronii</name>
    <dbReference type="NCBI Taxonomy" id="113570"/>
    <lineage>
        <taxon>Bacteria</taxon>
        <taxon>Bacillati</taxon>
        <taxon>Actinomycetota</taxon>
        <taxon>Actinomycetes</taxon>
        <taxon>Micromonosporales</taxon>
        <taxon>Micromonosporaceae</taxon>
        <taxon>Actinoplanes</taxon>
    </lineage>
</organism>
<sequence length="91" mass="9812">MEAVSQEPLIVVPQKAGIWSRLKDAQGAIVAEAWTYHRGAHQHVGRCHCRAPLVPGEPYVVGVRDAYPAACSAGHELVAYGPRPAKKTKNS</sequence>
<dbReference type="EMBL" id="BOMS01000018">
    <property type="protein sequence ID" value="GIE65388.1"/>
    <property type="molecule type" value="Genomic_DNA"/>
</dbReference>